<dbReference type="OrthoDB" id="9968127at2"/>
<proteinExistence type="predicted"/>
<accession>A0A4Y6Q223</accession>
<dbReference type="PROSITE" id="PS51257">
    <property type="entry name" value="PROKAR_LIPOPROTEIN"/>
    <property type="match status" value="1"/>
</dbReference>
<dbReference type="Proteomes" id="UP000315995">
    <property type="component" value="Chromosome"/>
</dbReference>
<protein>
    <recommendedName>
        <fullName evidence="3">Lipoprotein</fullName>
    </recommendedName>
</protein>
<evidence type="ECO:0008006" key="3">
    <source>
        <dbReference type="Google" id="ProtNLM"/>
    </source>
</evidence>
<organism evidence="1 2">
    <name type="scientific">Persicimonas caeni</name>
    <dbReference type="NCBI Taxonomy" id="2292766"/>
    <lineage>
        <taxon>Bacteria</taxon>
        <taxon>Deltaproteobacteria</taxon>
        <taxon>Bradymonadales</taxon>
        <taxon>Bradymonadaceae</taxon>
        <taxon>Persicimonas</taxon>
    </lineage>
</organism>
<evidence type="ECO:0000313" key="1">
    <source>
        <dbReference type="EMBL" id="QDG54593.1"/>
    </source>
</evidence>
<accession>A0A5B8YDE1</accession>
<dbReference type="EMBL" id="CP041186">
    <property type="protein sequence ID" value="QDG54593.1"/>
    <property type="molecule type" value="Genomic_DNA"/>
</dbReference>
<dbReference type="RefSeq" id="WP_141201037.1">
    <property type="nucleotide sequence ID" value="NZ_CP041186.1"/>
</dbReference>
<reference evidence="1 2" key="1">
    <citation type="submission" date="2019-06" db="EMBL/GenBank/DDBJ databases">
        <title>Persicimonas caeni gen. nov., sp. nov., a predatory bacterium isolated from solar saltern.</title>
        <authorList>
            <person name="Wang S."/>
        </authorList>
    </citation>
    <scope>NUCLEOTIDE SEQUENCE [LARGE SCALE GENOMIC DNA]</scope>
    <source>
        <strain evidence="1 2">YN101</strain>
    </source>
</reference>
<dbReference type="AlphaFoldDB" id="A0A4Y6Q223"/>
<gene>
    <name evidence="1" type="ORF">FIV42_28760</name>
</gene>
<keyword evidence="2" id="KW-1185">Reference proteome</keyword>
<evidence type="ECO:0000313" key="2">
    <source>
        <dbReference type="Proteomes" id="UP000315995"/>
    </source>
</evidence>
<sequence length="187" mass="20457">MARLLQNLMPSKGLARQLPLLLVAAVLSGCILSPPIEPRDEPNYSPRIGPLWPNGIDPYVRVTRDQFANGSIELRAKLFDGNDESELHFLLVSDHDGIIENAIALPAACSSEDDADEYCYGVVDHTVNPCDSGVTIPGTEVITLVVSDRPFRTISPLLSMIEEAPDAIMVTYSWTLNYEAGFCPLDN</sequence>
<name>A0A4Y6Q223_PERCE</name>